<dbReference type="Gene3D" id="3.90.660.10">
    <property type="match status" value="1"/>
</dbReference>
<feature type="domain" description="Amine oxidase" evidence="1">
    <location>
        <begin position="115"/>
        <end position="323"/>
    </location>
</feature>
<dbReference type="OrthoDB" id="5792777at2"/>
<dbReference type="AlphaFoldDB" id="A0A2S0VWL4"/>
<dbReference type="Pfam" id="PF01593">
    <property type="entry name" value="Amino_oxidase"/>
    <property type="match status" value="1"/>
</dbReference>
<dbReference type="Pfam" id="PF13450">
    <property type="entry name" value="NAD_binding_8"/>
    <property type="match status" value="1"/>
</dbReference>
<sequence>MRIAVIGAGLAGLHCAHQLTKLDYDVTVFEKSRGCGGRMAVKRLDWGELDLGAQYFTARSPEFRAELAKWLKLGIVRQWRFTPYQVTNQGLVPSPDTDTNAEDHSTARYVGSPCMNSPVKYLASTVNLQLNTCVTNLEYTNNRWRLTGDNNLALGSYDWVIVATPGEQASALLNQQTHISYLIAKQVHTPCWALGVATTGKVAPSIQGVFGDNTVSWLSRLSSKPERCIKHNFDDIWMLHFSPETSTALTADTVLPQGQQWLDKVFNNQLTIHHHYQHFWRYANLVNDTSLPPLIDDSRRVVVIGDWTQGGRIEGAFLSAQRVINYMFA</sequence>
<dbReference type="PANTHER" id="PTHR16128:SF5">
    <property type="entry name" value="FAD_NAD(P)-BINDING OXIDOREDUCTASE FAMILY PROTEIN"/>
    <property type="match status" value="1"/>
</dbReference>
<gene>
    <name evidence="2" type="ORF">C2869_19710</name>
</gene>
<dbReference type="InterPro" id="IPR036188">
    <property type="entry name" value="FAD/NAD-bd_sf"/>
</dbReference>
<reference evidence="2 3" key="1">
    <citation type="submission" date="2018-01" db="EMBL/GenBank/DDBJ databases">
        <title>Genome sequence of a Cantenovulum-like bacteria.</title>
        <authorList>
            <person name="Tan W.R."/>
            <person name="Lau N.-S."/>
            <person name="Go F."/>
            <person name="Amirul A.-A.A."/>
        </authorList>
    </citation>
    <scope>NUCLEOTIDE SEQUENCE [LARGE SCALE GENOMIC DNA]</scope>
    <source>
        <strain evidence="2 3">CCB-QB4</strain>
    </source>
</reference>
<evidence type="ECO:0000259" key="1">
    <source>
        <dbReference type="Pfam" id="PF01593"/>
    </source>
</evidence>
<dbReference type="Gene3D" id="3.50.50.60">
    <property type="entry name" value="FAD/NAD(P)-binding domain"/>
    <property type="match status" value="1"/>
</dbReference>
<proteinExistence type="predicted"/>
<dbReference type="PANTHER" id="PTHR16128">
    <property type="entry name" value="FAD/NAD(P)-BINDING OXIDOREDUCTASE FAMILY PROTEIN"/>
    <property type="match status" value="1"/>
</dbReference>
<evidence type="ECO:0000313" key="2">
    <source>
        <dbReference type="EMBL" id="AWB68490.1"/>
    </source>
</evidence>
<dbReference type="Proteomes" id="UP000244441">
    <property type="component" value="Chromosome"/>
</dbReference>
<dbReference type="SUPFAM" id="SSF51905">
    <property type="entry name" value="FAD/NAD(P)-binding domain"/>
    <property type="match status" value="1"/>
</dbReference>
<dbReference type="PRINTS" id="PR00419">
    <property type="entry name" value="ADXRDTASE"/>
</dbReference>
<keyword evidence="3" id="KW-1185">Reference proteome</keyword>
<name>A0A2S0VWL4_9ALTE</name>
<dbReference type="KEGG" id="cate:C2869_19710"/>
<dbReference type="EMBL" id="CP026604">
    <property type="protein sequence ID" value="AWB68490.1"/>
    <property type="molecule type" value="Genomic_DNA"/>
</dbReference>
<organism evidence="2 3">
    <name type="scientific">Saccharobesus litoralis</name>
    <dbReference type="NCBI Taxonomy" id="2172099"/>
    <lineage>
        <taxon>Bacteria</taxon>
        <taxon>Pseudomonadati</taxon>
        <taxon>Pseudomonadota</taxon>
        <taxon>Gammaproteobacteria</taxon>
        <taxon>Alteromonadales</taxon>
        <taxon>Alteromonadaceae</taxon>
        <taxon>Saccharobesus</taxon>
    </lineage>
</organism>
<accession>A0A2S0VWL4</accession>
<protein>
    <submittedName>
        <fullName evidence="2">FAD-dependent oxidoreductase</fullName>
    </submittedName>
</protein>
<evidence type="ECO:0000313" key="3">
    <source>
        <dbReference type="Proteomes" id="UP000244441"/>
    </source>
</evidence>
<dbReference type="InterPro" id="IPR002937">
    <property type="entry name" value="Amino_oxidase"/>
</dbReference>
<dbReference type="GO" id="GO:0016491">
    <property type="term" value="F:oxidoreductase activity"/>
    <property type="evidence" value="ECO:0007669"/>
    <property type="project" value="InterPro"/>
</dbReference>
<dbReference type="RefSeq" id="WP_108604545.1">
    <property type="nucleotide sequence ID" value="NZ_CP026604.1"/>
</dbReference>